<feature type="transmembrane region" description="Helical" evidence="1">
    <location>
        <begin position="380"/>
        <end position="403"/>
    </location>
</feature>
<dbReference type="RefSeq" id="WP_393970762.1">
    <property type="nucleotide sequence ID" value="NZ_CP133772.1"/>
</dbReference>
<keyword evidence="1" id="KW-1133">Transmembrane helix</keyword>
<feature type="transmembrane region" description="Helical" evidence="1">
    <location>
        <begin position="71"/>
        <end position="96"/>
    </location>
</feature>
<keyword evidence="1" id="KW-0812">Transmembrane</keyword>
<dbReference type="GeneID" id="95967730"/>
<feature type="transmembrane region" description="Helical" evidence="1">
    <location>
        <begin position="116"/>
        <end position="133"/>
    </location>
</feature>
<evidence type="ECO:0000313" key="2">
    <source>
        <dbReference type="EMBL" id="WYY00424.1"/>
    </source>
</evidence>
<dbReference type="KEGG" id="omr:OXIME_000994"/>
<organism evidence="2 3">
    <name type="scientific">Oxyplasma meridianum</name>
    <dbReference type="NCBI Taxonomy" id="3073602"/>
    <lineage>
        <taxon>Archaea</taxon>
        <taxon>Methanobacteriati</taxon>
        <taxon>Thermoplasmatota</taxon>
        <taxon>Thermoplasmata</taxon>
        <taxon>Thermoplasmatales</taxon>
        <taxon>Thermoplasmataceae</taxon>
        <taxon>Oxyplasma</taxon>
    </lineage>
</organism>
<accession>A0AAX4NH18</accession>
<evidence type="ECO:0000313" key="3">
    <source>
        <dbReference type="Proteomes" id="UP001451606"/>
    </source>
</evidence>
<evidence type="ECO:0000256" key="1">
    <source>
        <dbReference type="SAM" id="Phobius"/>
    </source>
</evidence>
<name>A0AAX4NH18_9ARCH</name>
<reference evidence="2 3" key="1">
    <citation type="submission" date="2023-09" db="EMBL/GenBank/DDBJ databases">
        <authorList>
            <person name="Golyshina O.V."/>
            <person name="Lunev E.A."/>
            <person name="Bargiela R."/>
            <person name="Gaines M.C."/>
            <person name="Daum B."/>
            <person name="Bale N.J."/>
            <person name="Koenen M."/>
            <person name="Sinninghe Damst J.S."/>
            <person name="Yakimov M."/>
            <person name="Golyshin P.N."/>
        </authorList>
    </citation>
    <scope>NUCLEOTIDE SEQUENCE [LARGE SCALE GENOMIC DNA]</scope>
    <source>
        <strain evidence="2 3">M1</strain>
    </source>
</reference>
<dbReference type="EMBL" id="CP133772">
    <property type="protein sequence ID" value="WYY00424.1"/>
    <property type="molecule type" value="Genomic_DNA"/>
</dbReference>
<dbReference type="AlphaFoldDB" id="A0AAX4NH18"/>
<feature type="transmembrane region" description="Helical" evidence="1">
    <location>
        <begin position="12"/>
        <end position="33"/>
    </location>
</feature>
<sequence>MEKNNIKYIAFYYVSTSLYFILSIKFNILHVSYLVTDEFIIMASLFFIFPGIAVFINHFPLLRKYFLFTSILLTIFLIMITFFYTYLLVFPVFSFLALLEIMKNSKEYLSRDYKKLIAFLAIFSLIYLLADLIRMGNVPAYVGITFSSIYDDISPIGTPFLFYQGIVIYDRLLVVSISGATFFLFTVLSALLTENYFLIFSFAGREKQNLISSTASGLVSALSCQCESLTIFYPTFVAFLLTFAIIPLIVESILFALLTNILLNYYFNRGKQNKILESMWPKAGNVKVLLGGIIILLGMPIVETIGIALHLEKVLYFYSWINMGMFIEGVFLVIILNFIFKPKIEKYSFLFKYVGIPASIIFMFIWYVPYFTASAYINPVTFSLMSISSILAGLLTGLTYYSLKLVNRRIFYEFVAMMFSMFSIIIFYISIVAGITIWEEFGLEQQVIFSIITWAVSLPFMWFGTNITFSDSVGRKLYGKTESA</sequence>
<feature type="transmembrane region" description="Helical" evidence="1">
    <location>
        <begin position="317"/>
        <end position="340"/>
    </location>
</feature>
<gene>
    <name evidence="2" type="ORF">OXIME_000994</name>
</gene>
<keyword evidence="1" id="KW-0472">Membrane</keyword>
<feature type="transmembrane region" description="Helical" evidence="1">
    <location>
        <begin position="39"/>
        <end position="59"/>
    </location>
</feature>
<feature type="transmembrane region" description="Helical" evidence="1">
    <location>
        <begin position="288"/>
        <end position="311"/>
    </location>
</feature>
<keyword evidence="3" id="KW-1185">Reference proteome</keyword>
<feature type="transmembrane region" description="Helical" evidence="1">
    <location>
        <begin position="349"/>
        <end position="368"/>
    </location>
</feature>
<dbReference type="Proteomes" id="UP001451606">
    <property type="component" value="Chromosome"/>
</dbReference>
<proteinExistence type="predicted"/>
<protein>
    <submittedName>
        <fullName evidence="2">Uncharacterized protein</fullName>
    </submittedName>
</protein>
<feature type="transmembrane region" description="Helical" evidence="1">
    <location>
        <begin position="410"/>
        <end position="435"/>
    </location>
</feature>
<feature type="transmembrane region" description="Helical" evidence="1">
    <location>
        <begin position="237"/>
        <end position="267"/>
    </location>
</feature>
<feature type="transmembrane region" description="Helical" evidence="1">
    <location>
        <begin position="447"/>
        <end position="469"/>
    </location>
</feature>
<feature type="transmembrane region" description="Helical" evidence="1">
    <location>
        <begin position="172"/>
        <end position="192"/>
    </location>
</feature>